<dbReference type="Pfam" id="PF00400">
    <property type="entry name" value="WD40"/>
    <property type="match status" value="2"/>
</dbReference>
<dbReference type="PANTHER" id="PTHR19879">
    <property type="entry name" value="TRANSCRIPTION INITIATION FACTOR TFIID"/>
    <property type="match status" value="1"/>
</dbReference>
<dbReference type="InterPro" id="IPR036322">
    <property type="entry name" value="WD40_repeat_dom_sf"/>
</dbReference>
<accession>A0A2P8I807</accession>
<evidence type="ECO:0000313" key="3">
    <source>
        <dbReference type="Proteomes" id="UP000241118"/>
    </source>
</evidence>
<feature type="repeat" description="WD" evidence="1">
    <location>
        <begin position="3"/>
        <end position="35"/>
    </location>
</feature>
<proteinExistence type="predicted"/>
<name>A0A2P8I807_SACCR</name>
<evidence type="ECO:0000256" key="1">
    <source>
        <dbReference type="PROSITE-ProRule" id="PRU00221"/>
    </source>
</evidence>
<comment type="caution">
    <text evidence="2">The sequence shown here is derived from an EMBL/GenBank/DDBJ whole genome shotgun (WGS) entry which is preliminary data.</text>
</comment>
<dbReference type="PROSITE" id="PS50082">
    <property type="entry name" value="WD_REPEATS_2"/>
    <property type="match status" value="2"/>
</dbReference>
<protein>
    <submittedName>
        <fullName evidence="2">WD domain G-beta repeat uncharacterized protein</fullName>
    </submittedName>
</protein>
<dbReference type="SMART" id="SM00320">
    <property type="entry name" value="WD40"/>
    <property type="match status" value="2"/>
</dbReference>
<dbReference type="PROSITE" id="PS50294">
    <property type="entry name" value="WD_REPEATS_REGION"/>
    <property type="match status" value="2"/>
</dbReference>
<dbReference type="EMBL" id="PYAX01000006">
    <property type="protein sequence ID" value="PSL54586.1"/>
    <property type="molecule type" value="Genomic_DNA"/>
</dbReference>
<gene>
    <name evidence="2" type="ORF">B0I31_106100</name>
</gene>
<keyword evidence="3" id="KW-1185">Reference proteome</keyword>
<keyword evidence="1" id="KW-0853">WD repeat</keyword>
<evidence type="ECO:0000313" key="2">
    <source>
        <dbReference type="EMBL" id="PSL54586.1"/>
    </source>
</evidence>
<sequence>MALTGHDLPVRDVAFSPDGRRVVTASSDGTARIWSTSGEHLSTLVGHMSSVGSVSYSPGGTRIATTSDDGTARIWDSATGAELAILVHGESGMAVVLPDGAYRTQGDVGDRLWWAVKQVRFEVGELDGYYPEIRRLGVDEVLPGVTS</sequence>
<reference evidence="2 3" key="1">
    <citation type="submission" date="2018-03" db="EMBL/GenBank/DDBJ databases">
        <title>Genomic Encyclopedia of Type Strains, Phase III (KMG-III): the genomes of soil and plant-associated and newly described type strains.</title>
        <authorList>
            <person name="Whitman W."/>
        </authorList>
    </citation>
    <scope>NUCLEOTIDE SEQUENCE [LARGE SCALE GENOMIC DNA]</scope>
    <source>
        <strain evidence="2 3">CGMCC 4.7097</strain>
    </source>
</reference>
<organism evidence="2 3">
    <name type="scientific">Saccharothrix carnea</name>
    <dbReference type="NCBI Taxonomy" id="1280637"/>
    <lineage>
        <taxon>Bacteria</taxon>
        <taxon>Bacillati</taxon>
        <taxon>Actinomycetota</taxon>
        <taxon>Actinomycetes</taxon>
        <taxon>Pseudonocardiales</taxon>
        <taxon>Pseudonocardiaceae</taxon>
        <taxon>Saccharothrix</taxon>
    </lineage>
</organism>
<dbReference type="SUPFAM" id="SSF50978">
    <property type="entry name" value="WD40 repeat-like"/>
    <property type="match status" value="1"/>
</dbReference>
<dbReference type="InterPro" id="IPR015943">
    <property type="entry name" value="WD40/YVTN_repeat-like_dom_sf"/>
</dbReference>
<dbReference type="Gene3D" id="2.130.10.10">
    <property type="entry name" value="YVTN repeat-like/Quinoprotein amine dehydrogenase"/>
    <property type="match status" value="1"/>
</dbReference>
<dbReference type="InterPro" id="IPR001680">
    <property type="entry name" value="WD40_rpt"/>
</dbReference>
<dbReference type="Proteomes" id="UP000241118">
    <property type="component" value="Unassembled WGS sequence"/>
</dbReference>
<feature type="repeat" description="WD" evidence="1">
    <location>
        <begin position="44"/>
        <end position="85"/>
    </location>
</feature>
<dbReference type="PANTHER" id="PTHR19879:SF9">
    <property type="entry name" value="TRANSCRIPTION INITIATION FACTOR TFIID SUBUNIT 5"/>
    <property type="match status" value="1"/>
</dbReference>
<dbReference type="AlphaFoldDB" id="A0A2P8I807"/>